<name>A0A927DZB9_KLEPN</name>
<accession>A0A927DZB9</accession>
<organism evidence="2 3">
    <name type="scientific">Klebsiella pneumoniae</name>
    <dbReference type="NCBI Taxonomy" id="573"/>
    <lineage>
        <taxon>Bacteria</taxon>
        <taxon>Pseudomonadati</taxon>
        <taxon>Pseudomonadota</taxon>
        <taxon>Gammaproteobacteria</taxon>
        <taxon>Enterobacterales</taxon>
        <taxon>Enterobacteriaceae</taxon>
        <taxon>Klebsiella/Raoultella group</taxon>
        <taxon>Klebsiella</taxon>
        <taxon>Klebsiella pneumoniae complex</taxon>
    </lineage>
</organism>
<evidence type="ECO:0000313" key="3">
    <source>
        <dbReference type="Proteomes" id="UP000622731"/>
    </source>
</evidence>
<feature type="compositionally biased region" description="Gly residues" evidence="1">
    <location>
        <begin position="11"/>
        <end position="20"/>
    </location>
</feature>
<protein>
    <submittedName>
        <fullName evidence="2">Uncharacterized protein</fullName>
    </submittedName>
</protein>
<feature type="region of interest" description="Disordered" evidence="1">
    <location>
        <begin position="1"/>
        <end position="53"/>
    </location>
</feature>
<dbReference type="EMBL" id="JACXTF010000003">
    <property type="protein sequence ID" value="MBD3720540.1"/>
    <property type="molecule type" value="Genomic_DNA"/>
</dbReference>
<proteinExistence type="predicted"/>
<reference evidence="2" key="1">
    <citation type="submission" date="2020-07" db="EMBL/GenBank/DDBJ databases">
        <title>Clinical and genomic characterization of carbapenemase-producing Enterobacterales causing secondary infections during the COVID-19 crisis at a New York City hospital.</title>
        <authorList>
            <person name="Gomez-Simmonds A."/>
            <person name="Annavajhala M.K."/>
            <person name="Uhlemann A.-C."/>
        </authorList>
    </citation>
    <scope>NUCLEOTIDE SEQUENCE</scope>
    <source>
        <strain evidence="2">NK1594</strain>
    </source>
</reference>
<evidence type="ECO:0000256" key="1">
    <source>
        <dbReference type="SAM" id="MobiDB-lite"/>
    </source>
</evidence>
<dbReference type="Proteomes" id="UP000622731">
    <property type="component" value="Unassembled WGS sequence"/>
</dbReference>
<dbReference type="AlphaFoldDB" id="A0A927DZB9"/>
<evidence type="ECO:0000313" key="2">
    <source>
        <dbReference type="EMBL" id="MBD3720540.1"/>
    </source>
</evidence>
<comment type="caution">
    <text evidence="2">The sequence shown here is derived from an EMBL/GenBank/DDBJ whole genome shotgun (WGS) entry which is preliminary data.</text>
</comment>
<feature type="compositionally biased region" description="Gly residues" evidence="1">
    <location>
        <begin position="44"/>
        <end position="53"/>
    </location>
</feature>
<sequence length="53" mass="5164">MAAYKGRRPEGGGPDKSGAGGKDKPATSLSGVDGMAPVYQLPVTGGGPGDLSF</sequence>
<gene>
    <name evidence="2" type="ORF">IE988_29390</name>
</gene>